<proteinExistence type="inferred from homology"/>
<evidence type="ECO:0000256" key="3">
    <source>
        <dbReference type="ARBA" id="ARBA00082904"/>
    </source>
</evidence>
<dbReference type="AlphaFoldDB" id="A0A060WYH0"/>
<dbReference type="Gene3D" id="2.60.120.650">
    <property type="entry name" value="Cupin"/>
    <property type="match status" value="1"/>
</dbReference>
<evidence type="ECO:0000313" key="5">
    <source>
        <dbReference type="EMBL" id="CDQ72418.1"/>
    </source>
</evidence>
<gene>
    <name evidence="5" type="ORF">GSONMT00007616001</name>
</gene>
<comment type="catalytic activity">
    <reaction evidence="2">
        <text>L-lysyl-[protein] + 2-oxoglutarate + O2 = 4-hydroxy-L-lysyl-[protein] + succinate + CO2</text>
        <dbReference type="Rhea" id="RHEA:57156"/>
        <dbReference type="Rhea" id="RHEA-COMP:9752"/>
        <dbReference type="Rhea" id="RHEA-COMP:15084"/>
        <dbReference type="ChEBI" id="CHEBI:15379"/>
        <dbReference type="ChEBI" id="CHEBI:16526"/>
        <dbReference type="ChEBI" id="CHEBI:16810"/>
        <dbReference type="ChEBI" id="CHEBI:29969"/>
        <dbReference type="ChEBI" id="CHEBI:30031"/>
        <dbReference type="ChEBI" id="CHEBI:141495"/>
    </reaction>
</comment>
<dbReference type="PaxDb" id="8022-A0A060WYH0"/>
<evidence type="ECO:0000313" key="6">
    <source>
        <dbReference type="Proteomes" id="UP000193380"/>
    </source>
</evidence>
<reference evidence="5" key="2">
    <citation type="submission" date="2014-03" db="EMBL/GenBank/DDBJ databases">
        <authorList>
            <person name="Genoscope - CEA"/>
        </authorList>
    </citation>
    <scope>NUCLEOTIDE SEQUENCE</scope>
</reference>
<dbReference type="GO" id="GO:0016706">
    <property type="term" value="F:2-oxoglutarate-dependent dioxygenase activity"/>
    <property type="evidence" value="ECO:0007669"/>
    <property type="project" value="TreeGrafter"/>
</dbReference>
<dbReference type="InterPro" id="IPR041667">
    <property type="entry name" value="Cupin_8"/>
</dbReference>
<dbReference type="GO" id="GO:0043565">
    <property type="term" value="F:sequence-specific DNA binding"/>
    <property type="evidence" value="ECO:0007669"/>
    <property type="project" value="TreeGrafter"/>
</dbReference>
<dbReference type="GO" id="GO:0045905">
    <property type="term" value="P:positive regulation of translational termination"/>
    <property type="evidence" value="ECO:0007669"/>
    <property type="project" value="TreeGrafter"/>
</dbReference>
<dbReference type="STRING" id="8022.A0A060WYH0"/>
<evidence type="ECO:0000256" key="2">
    <source>
        <dbReference type="ARBA" id="ARBA00047762"/>
    </source>
</evidence>
<evidence type="ECO:0000259" key="4">
    <source>
        <dbReference type="PROSITE" id="PS51184"/>
    </source>
</evidence>
<name>A0A060WYH0_ONCMY</name>
<feature type="domain" description="JmjC" evidence="4">
    <location>
        <begin position="1"/>
        <end position="121"/>
    </location>
</feature>
<reference evidence="5" key="1">
    <citation type="journal article" date="2014" name="Nat. Commun.">
        <title>The rainbow trout genome provides novel insights into evolution after whole-genome duplication in vertebrates.</title>
        <authorList>
            <person name="Berthelot C."/>
            <person name="Brunet F."/>
            <person name="Chalopin D."/>
            <person name="Juanchich A."/>
            <person name="Bernard M."/>
            <person name="Noel B."/>
            <person name="Bento P."/>
            <person name="Da Silva C."/>
            <person name="Labadie K."/>
            <person name="Alberti A."/>
            <person name="Aury J.M."/>
            <person name="Louis A."/>
            <person name="Dehais P."/>
            <person name="Bardou P."/>
            <person name="Montfort J."/>
            <person name="Klopp C."/>
            <person name="Cabau C."/>
            <person name="Gaspin C."/>
            <person name="Thorgaard G.H."/>
            <person name="Boussaha M."/>
            <person name="Quillet E."/>
            <person name="Guyomard R."/>
            <person name="Galiana D."/>
            <person name="Bobe J."/>
            <person name="Volff J.N."/>
            <person name="Genet C."/>
            <person name="Wincker P."/>
            <person name="Jaillon O."/>
            <person name="Roest Crollius H."/>
            <person name="Guiguen Y."/>
        </authorList>
    </citation>
    <scope>NUCLEOTIDE SEQUENCE [LARGE SCALE GENOMIC DNA]</scope>
</reference>
<dbReference type="PROSITE" id="PS51184">
    <property type="entry name" value="JMJC"/>
    <property type="match status" value="1"/>
</dbReference>
<dbReference type="PANTHER" id="PTHR12480">
    <property type="entry name" value="ARGININE DEMETHYLASE AND LYSYL-HYDROXYLASE JMJD"/>
    <property type="match status" value="1"/>
</dbReference>
<sequence>MEPKDSWPFHTDVFRSYSLSVNICGSKKCILYPPGQGEFLQDSHGNLAYDITTPELQDNGQFPHSVEACQPLEIIQEAGEIICVLSGWHHQVYNLVIMKSCSGIDYREFASFQKIIADNRMSFLSS</sequence>
<evidence type="ECO:0000256" key="1">
    <source>
        <dbReference type="ARBA" id="ARBA00038068"/>
    </source>
</evidence>
<dbReference type="GO" id="GO:0005634">
    <property type="term" value="C:nucleus"/>
    <property type="evidence" value="ECO:0007669"/>
    <property type="project" value="TreeGrafter"/>
</dbReference>
<accession>A0A060WYH0</accession>
<dbReference type="PANTHER" id="PTHR12480:SF6">
    <property type="entry name" value="2-OXOGLUTARATE AND IRON-DEPENDENT OXYGENASE JMJD4"/>
    <property type="match status" value="1"/>
</dbReference>
<dbReference type="Pfam" id="PF13621">
    <property type="entry name" value="Cupin_8"/>
    <property type="match status" value="1"/>
</dbReference>
<dbReference type="EMBL" id="FR904831">
    <property type="protein sequence ID" value="CDQ72418.1"/>
    <property type="molecule type" value="Genomic_DNA"/>
</dbReference>
<dbReference type="Proteomes" id="UP000193380">
    <property type="component" value="Unassembled WGS sequence"/>
</dbReference>
<comment type="similarity">
    <text evidence="1">Belongs to the JMJD6 family.</text>
</comment>
<protein>
    <recommendedName>
        <fullName evidence="3">Jumonji domain-containing protein 4</fullName>
    </recommendedName>
</protein>
<dbReference type="InterPro" id="IPR003347">
    <property type="entry name" value="JmjC_dom"/>
</dbReference>
<dbReference type="SUPFAM" id="SSF51197">
    <property type="entry name" value="Clavaminate synthase-like"/>
    <property type="match status" value="1"/>
</dbReference>
<dbReference type="GO" id="GO:0005737">
    <property type="term" value="C:cytoplasm"/>
    <property type="evidence" value="ECO:0007669"/>
    <property type="project" value="TreeGrafter"/>
</dbReference>
<organism evidence="5 6">
    <name type="scientific">Oncorhynchus mykiss</name>
    <name type="common">Rainbow trout</name>
    <name type="synonym">Salmo gairdneri</name>
    <dbReference type="NCBI Taxonomy" id="8022"/>
    <lineage>
        <taxon>Eukaryota</taxon>
        <taxon>Metazoa</taxon>
        <taxon>Chordata</taxon>
        <taxon>Craniata</taxon>
        <taxon>Vertebrata</taxon>
        <taxon>Euteleostomi</taxon>
        <taxon>Actinopterygii</taxon>
        <taxon>Neopterygii</taxon>
        <taxon>Teleostei</taxon>
        <taxon>Protacanthopterygii</taxon>
        <taxon>Salmoniformes</taxon>
        <taxon>Salmonidae</taxon>
        <taxon>Salmoninae</taxon>
        <taxon>Oncorhynchus</taxon>
    </lineage>
</organism>
<dbReference type="InterPro" id="IPR050910">
    <property type="entry name" value="JMJD6_ArgDemeth/LysHydrox"/>
</dbReference>